<proteinExistence type="inferred from homology"/>
<keyword evidence="5 16" id="KW-0418">Kinase</keyword>
<organism evidence="18 19">
    <name type="scientific">Steinernema carpocapsae</name>
    <name type="common">Entomopathogenic nematode</name>
    <dbReference type="NCBI Taxonomy" id="34508"/>
    <lineage>
        <taxon>Eukaryota</taxon>
        <taxon>Metazoa</taxon>
        <taxon>Ecdysozoa</taxon>
        <taxon>Nematoda</taxon>
        <taxon>Chromadorea</taxon>
        <taxon>Rhabditida</taxon>
        <taxon>Tylenchina</taxon>
        <taxon>Panagrolaimomorpha</taxon>
        <taxon>Strongyloidoidea</taxon>
        <taxon>Steinernematidae</taxon>
        <taxon>Steinernema</taxon>
    </lineage>
</organism>
<accession>A0A4U5PG01</accession>
<dbReference type="GO" id="GO:0030261">
    <property type="term" value="P:chromosome condensation"/>
    <property type="evidence" value="ECO:0007669"/>
    <property type="project" value="UniProtKB-ARBA"/>
</dbReference>
<dbReference type="PANTHER" id="PTHR24350">
    <property type="entry name" value="SERINE/THREONINE-PROTEIN KINASE IAL-RELATED"/>
    <property type="match status" value="1"/>
</dbReference>
<dbReference type="InterPro" id="IPR000719">
    <property type="entry name" value="Prot_kinase_dom"/>
</dbReference>
<dbReference type="SMART" id="SM00220">
    <property type="entry name" value="S_TKc"/>
    <property type="match status" value="1"/>
</dbReference>
<evidence type="ECO:0000256" key="6">
    <source>
        <dbReference type="ARBA" id="ARBA00022840"/>
    </source>
</evidence>
<dbReference type="GO" id="GO:0004674">
    <property type="term" value="F:protein serine/threonine kinase activity"/>
    <property type="evidence" value="ECO:0007669"/>
    <property type="project" value="UniProtKB-KW"/>
</dbReference>
<dbReference type="GO" id="GO:0005524">
    <property type="term" value="F:ATP binding"/>
    <property type="evidence" value="ECO:0007669"/>
    <property type="project" value="UniProtKB-UniRule"/>
</dbReference>
<keyword evidence="19" id="KW-1185">Reference proteome</keyword>
<dbReference type="STRING" id="34508.A0A4U5PG01"/>
<evidence type="ECO:0000256" key="13">
    <source>
        <dbReference type="PIRSR" id="PIRSR630616-3"/>
    </source>
</evidence>
<feature type="binding site" evidence="12">
    <location>
        <begin position="93"/>
        <end position="95"/>
    </location>
    <ligand>
        <name>ATP</name>
        <dbReference type="ChEBI" id="CHEBI:30616"/>
    </ligand>
</feature>
<evidence type="ECO:0000256" key="11">
    <source>
        <dbReference type="PIRSR" id="PIRSR630616-1"/>
    </source>
</evidence>
<comment type="catalytic activity">
    <reaction evidence="10 16">
        <text>L-seryl-[protein] + ATP = O-phospho-L-seryl-[protein] + ADP + H(+)</text>
        <dbReference type="Rhea" id="RHEA:17989"/>
        <dbReference type="Rhea" id="RHEA-COMP:9863"/>
        <dbReference type="Rhea" id="RHEA-COMP:11604"/>
        <dbReference type="ChEBI" id="CHEBI:15378"/>
        <dbReference type="ChEBI" id="CHEBI:29999"/>
        <dbReference type="ChEBI" id="CHEBI:30616"/>
        <dbReference type="ChEBI" id="CHEBI:83421"/>
        <dbReference type="ChEBI" id="CHEBI:456216"/>
        <dbReference type="EC" id="2.7.11.1"/>
    </reaction>
</comment>
<comment type="caution">
    <text evidence="18">The sequence shown here is derived from an EMBL/GenBank/DDBJ whole genome shotgun (WGS) entry which is preliminary data.</text>
</comment>
<dbReference type="EC" id="2.7.11.1" evidence="16"/>
<evidence type="ECO:0000256" key="15">
    <source>
        <dbReference type="RuleBase" id="RU000304"/>
    </source>
</evidence>
<dbReference type="GO" id="GO:0006325">
    <property type="term" value="P:chromatin organization"/>
    <property type="evidence" value="ECO:0007669"/>
    <property type="project" value="UniProtKB-KW"/>
</dbReference>
<protein>
    <recommendedName>
        <fullName evidence="16">Aurora kinase</fullName>
        <ecNumber evidence="16">2.7.11.1</ecNumber>
    </recommendedName>
</protein>
<gene>
    <name evidence="18" type="ORF">L596_009657</name>
</gene>
<dbReference type="OrthoDB" id="377346at2759"/>
<feature type="binding site" evidence="12">
    <location>
        <position position="25"/>
    </location>
    <ligand>
        <name>ATP</name>
        <dbReference type="ChEBI" id="CHEBI:30616"/>
    </ligand>
</feature>
<keyword evidence="2 15" id="KW-0723">Serine/threonine-protein kinase</keyword>
<dbReference type="Gene3D" id="1.10.510.10">
    <property type="entry name" value="Transferase(Phosphotransferase) domain 1"/>
    <property type="match status" value="1"/>
</dbReference>
<evidence type="ECO:0000259" key="17">
    <source>
        <dbReference type="PROSITE" id="PS50011"/>
    </source>
</evidence>
<dbReference type="Pfam" id="PF00069">
    <property type="entry name" value="Pkinase"/>
    <property type="match status" value="1"/>
</dbReference>
<evidence type="ECO:0000256" key="8">
    <source>
        <dbReference type="ARBA" id="ARBA00023254"/>
    </source>
</evidence>
<dbReference type="PROSITE" id="PS50011">
    <property type="entry name" value="PROTEIN_KINASE_DOM"/>
    <property type="match status" value="1"/>
</dbReference>
<evidence type="ECO:0000256" key="5">
    <source>
        <dbReference type="ARBA" id="ARBA00022777"/>
    </source>
</evidence>
<feature type="cross-link" description="Glycyl lysine isopeptide (Lys-Gly) (interchain with G-Cter in SUMO2)" evidence="13">
    <location>
        <position position="140"/>
    </location>
</feature>
<evidence type="ECO:0000256" key="14">
    <source>
        <dbReference type="PROSITE-ProRule" id="PRU10141"/>
    </source>
</evidence>
<dbReference type="InterPro" id="IPR011009">
    <property type="entry name" value="Kinase-like_dom_sf"/>
</dbReference>
<evidence type="ECO:0000256" key="3">
    <source>
        <dbReference type="ARBA" id="ARBA00022679"/>
    </source>
</evidence>
<keyword evidence="3 16" id="KW-0808">Transferase</keyword>
<dbReference type="EMBL" id="AZBU02000002">
    <property type="protein sequence ID" value="TKR95492.1"/>
    <property type="molecule type" value="Genomic_DNA"/>
</dbReference>
<reference evidence="18 19" key="1">
    <citation type="journal article" date="2015" name="Genome Biol.">
        <title>Comparative genomics of Steinernema reveals deeply conserved gene regulatory networks.</title>
        <authorList>
            <person name="Dillman A.R."/>
            <person name="Macchietto M."/>
            <person name="Porter C.F."/>
            <person name="Rogers A."/>
            <person name="Williams B."/>
            <person name="Antoshechkin I."/>
            <person name="Lee M.M."/>
            <person name="Goodwin Z."/>
            <person name="Lu X."/>
            <person name="Lewis E.E."/>
            <person name="Goodrich-Blair H."/>
            <person name="Stock S.P."/>
            <person name="Adams B.J."/>
            <person name="Sternberg P.W."/>
            <person name="Mortazavi A."/>
        </authorList>
    </citation>
    <scope>NUCLEOTIDE SEQUENCE [LARGE SCALE GENOMIC DNA]</scope>
    <source>
        <strain evidence="18 19">ALL</strain>
    </source>
</reference>
<comment type="catalytic activity">
    <reaction evidence="9 16">
        <text>L-threonyl-[protein] + ATP = O-phospho-L-threonyl-[protein] + ADP + H(+)</text>
        <dbReference type="Rhea" id="RHEA:46608"/>
        <dbReference type="Rhea" id="RHEA-COMP:11060"/>
        <dbReference type="Rhea" id="RHEA-COMP:11605"/>
        <dbReference type="ChEBI" id="CHEBI:15378"/>
        <dbReference type="ChEBI" id="CHEBI:30013"/>
        <dbReference type="ChEBI" id="CHEBI:30616"/>
        <dbReference type="ChEBI" id="CHEBI:61977"/>
        <dbReference type="ChEBI" id="CHEBI:456216"/>
        <dbReference type="EC" id="2.7.11.1"/>
    </reaction>
</comment>
<name>A0A4U5PG01_STECR</name>
<reference evidence="18 19" key="2">
    <citation type="journal article" date="2019" name="G3 (Bethesda)">
        <title>Hybrid Assembly of the Genome of the Entomopathogenic Nematode Steinernema carpocapsae Identifies the X-Chromosome.</title>
        <authorList>
            <person name="Serra L."/>
            <person name="Macchietto M."/>
            <person name="Macias-Munoz A."/>
            <person name="McGill C.J."/>
            <person name="Rodriguez I.M."/>
            <person name="Rodriguez B."/>
            <person name="Murad R."/>
            <person name="Mortazavi A."/>
        </authorList>
    </citation>
    <scope>NUCLEOTIDE SEQUENCE [LARGE SCALE GENOMIC DNA]</scope>
    <source>
        <strain evidence="18 19">ALL</strain>
    </source>
</reference>
<evidence type="ECO:0000313" key="18">
    <source>
        <dbReference type="EMBL" id="TKR95492.1"/>
    </source>
</evidence>
<evidence type="ECO:0000256" key="16">
    <source>
        <dbReference type="RuleBase" id="RU367134"/>
    </source>
</evidence>
<feature type="domain" description="Protein kinase" evidence="17">
    <location>
        <begin position="15"/>
        <end position="265"/>
    </location>
</feature>
<dbReference type="Proteomes" id="UP000298663">
    <property type="component" value="Unassembled WGS sequence"/>
</dbReference>
<dbReference type="GO" id="GO:0032506">
    <property type="term" value="P:cytokinetic process"/>
    <property type="evidence" value="ECO:0007669"/>
    <property type="project" value="UniProtKB-ARBA"/>
</dbReference>
<dbReference type="InterPro" id="IPR030616">
    <property type="entry name" value="Aur-like"/>
</dbReference>
<keyword evidence="4 12" id="KW-0547">Nucleotide-binding</keyword>
<feature type="binding site" evidence="12">
    <location>
        <begin position="142"/>
        <end position="143"/>
    </location>
    <ligand>
        <name>ATP</name>
        <dbReference type="ChEBI" id="CHEBI:30616"/>
    </ligand>
</feature>
<dbReference type="GO" id="GO:0051321">
    <property type="term" value="P:meiotic cell cycle"/>
    <property type="evidence" value="ECO:0007669"/>
    <property type="project" value="UniProtKB-KW"/>
</dbReference>
<dbReference type="PROSITE" id="PS00107">
    <property type="entry name" value="PROTEIN_KINASE_ATP"/>
    <property type="match status" value="1"/>
</dbReference>
<feature type="active site" description="Proton acceptor" evidence="11">
    <location>
        <position position="138"/>
    </location>
</feature>
<keyword evidence="8" id="KW-0469">Meiosis</keyword>
<evidence type="ECO:0000256" key="2">
    <source>
        <dbReference type="ARBA" id="ARBA00022527"/>
    </source>
</evidence>
<dbReference type="CDD" id="cd14007">
    <property type="entry name" value="STKc_Aurora"/>
    <property type="match status" value="1"/>
</dbReference>
<dbReference type="SUPFAM" id="SSF56112">
    <property type="entry name" value="Protein kinase-like (PK-like)"/>
    <property type="match status" value="1"/>
</dbReference>
<evidence type="ECO:0000256" key="4">
    <source>
        <dbReference type="ARBA" id="ARBA00022741"/>
    </source>
</evidence>
<comment type="similarity">
    <text evidence="16">Belongs to the protein kinase superfamily. Ser/Thr protein kinase family. Aurora subfamily.</text>
</comment>
<evidence type="ECO:0000256" key="7">
    <source>
        <dbReference type="ARBA" id="ARBA00022853"/>
    </source>
</evidence>
<dbReference type="Gene3D" id="3.30.200.20">
    <property type="entry name" value="Phosphorylase Kinase, domain 1"/>
    <property type="match status" value="1"/>
</dbReference>
<feature type="binding site" evidence="12 14">
    <location>
        <position position="44"/>
    </location>
    <ligand>
        <name>ATP</name>
        <dbReference type="ChEBI" id="CHEBI:30616"/>
    </ligand>
</feature>
<dbReference type="AlphaFoldDB" id="A0A4U5PG01"/>
<feature type="binding site" evidence="12">
    <location>
        <position position="156"/>
    </location>
    <ligand>
        <name>ATP</name>
        <dbReference type="ChEBI" id="CHEBI:30616"/>
    </ligand>
</feature>
<evidence type="ECO:0000256" key="1">
    <source>
        <dbReference type="ARBA" id="ARBA00004214"/>
    </source>
</evidence>
<comment type="subcellular location">
    <subcellularLocation>
        <location evidence="1">Midbody</location>
    </subcellularLocation>
</comment>
<dbReference type="InterPro" id="IPR017441">
    <property type="entry name" value="Protein_kinase_ATP_BS"/>
</dbReference>
<evidence type="ECO:0000256" key="12">
    <source>
        <dbReference type="PIRSR" id="PIRSR630616-2"/>
    </source>
</evidence>
<dbReference type="FunFam" id="3.30.200.20:FF:000042">
    <property type="entry name" value="Aurora kinase A"/>
    <property type="match status" value="1"/>
</dbReference>
<evidence type="ECO:0000313" key="19">
    <source>
        <dbReference type="Proteomes" id="UP000298663"/>
    </source>
</evidence>
<dbReference type="InterPro" id="IPR008271">
    <property type="entry name" value="Ser/Thr_kinase_AS"/>
</dbReference>
<evidence type="ECO:0000256" key="10">
    <source>
        <dbReference type="ARBA" id="ARBA00048679"/>
    </source>
</evidence>
<dbReference type="PROSITE" id="PS00108">
    <property type="entry name" value="PROTEIN_KINASE_ST"/>
    <property type="match status" value="1"/>
</dbReference>
<keyword evidence="7" id="KW-0156">Chromatin regulator</keyword>
<keyword evidence="6 12" id="KW-0067">ATP-binding</keyword>
<dbReference type="FunFam" id="1.10.510.10:FF:000235">
    <property type="entry name" value="Serine/threonine-protein kinase ark1"/>
    <property type="match status" value="1"/>
</dbReference>
<dbReference type="GO" id="GO:0000070">
    <property type="term" value="P:mitotic sister chromatid segregation"/>
    <property type="evidence" value="ECO:0007669"/>
    <property type="project" value="UniProtKB-ARBA"/>
</dbReference>
<dbReference type="GO" id="GO:0030496">
    <property type="term" value="C:midbody"/>
    <property type="evidence" value="ECO:0007669"/>
    <property type="project" value="UniProtKB-SubCell"/>
</dbReference>
<sequence>MATEKTARVWALKDFDVGRSLGRGKFGSVFLARERESKFVVALKVLFKNQLEKHNLETQLRREIEIQYHLRHPNILRLFGYFHDSTRVYIVLEYAGRGCVYDLLKKEKKFESPRAASYVKQLADALHYCHQKRVIHRDIKPENLLVTMDDKIKLADFGWSVHSPSSRRSTVCGTLDYICPEMLENRVHNYAADNWSIGVLLYEFLHGEPPFMMEGQMDTIERIRKAAYEFPPDMPKGACDVVAKLLRLEGSERLPLPDVIAHPWIVEESSKYVGGEKEATVKE</sequence>
<evidence type="ECO:0000256" key="9">
    <source>
        <dbReference type="ARBA" id="ARBA00047899"/>
    </source>
</evidence>